<dbReference type="EMBL" id="LT963395">
    <property type="protein sequence ID" value="SOS20928.1"/>
    <property type="molecule type" value="Genomic_DNA"/>
</dbReference>
<reference evidence="2" key="1">
    <citation type="submission" date="2017-11" db="EMBL/GenBank/DDBJ databases">
        <authorList>
            <person name="Blom J."/>
        </authorList>
    </citation>
    <scope>NUCLEOTIDE SEQUENCE [LARGE SCALE GENOMIC DNA]</scope>
</reference>
<dbReference type="Proteomes" id="UP000239025">
    <property type="component" value="Chromosome 1"/>
</dbReference>
<sequence length="114" mass="12285">MSRRWSNLSQAMAAYKPSATGISLSVRNLYSSVLQSSIDCGFGADQVKIIWRTASQAYLVGEISLAFESVIKELQSTSIFNASNLSWYSAASTRCTSRAGLCSDQNVGSSKSAR</sequence>
<name>A0A193SPF8_9PSED</name>
<organism evidence="1 2">
    <name type="scientific">Pseudomonas cerasi</name>
    <dbReference type="NCBI Taxonomy" id="1583341"/>
    <lineage>
        <taxon>Bacteria</taxon>
        <taxon>Pseudomonadati</taxon>
        <taxon>Pseudomonadota</taxon>
        <taxon>Gammaproteobacteria</taxon>
        <taxon>Pseudomonadales</taxon>
        <taxon>Pseudomonadaceae</taxon>
        <taxon>Pseudomonas</taxon>
    </lineage>
</organism>
<evidence type="ECO:0000313" key="1">
    <source>
        <dbReference type="EMBL" id="SOS20928.1"/>
    </source>
</evidence>
<protein>
    <submittedName>
        <fullName evidence="1">Uncharacterized protein</fullName>
    </submittedName>
</protein>
<proteinExistence type="predicted"/>
<keyword evidence="2" id="KW-1185">Reference proteome</keyword>
<gene>
    <name evidence="1" type="ORF">PL963_02830</name>
</gene>
<accession>A0A193SPF8</accession>
<dbReference type="AlphaFoldDB" id="A0A193SPF8"/>
<evidence type="ECO:0000313" key="2">
    <source>
        <dbReference type="Proteomes" id="UP000239025"/>
    </source>
</evidence>